<sequence length="193" mass="21933">MSRSHKKEDSRRRLLEAAANCFSEKGFSACSVGEIAKRAGMSHGSVYVHFVDKQSLILTLVENEYQSAIEVFENMRDVADLDGIFDRLNECIRSVGFPIDHRLWMNILAEATRDRALGELQRRLDRRMRAALANALLPFALSGAESKRMEAMTIQIYANIDGLIARQAVDSEFDIEDQLPIFRKQVEQLLRAD</sequence>
<keyword evidence="4" id="KW-0804">Transcription</keyword>
<organism evidence="7 8">
    <name type="scientific">Salinicola rhizosphaerae</name>
    <dbReference type="NCBI Taxonomy" id="1443141"/>
    <lineage>
        <taxon>Bacteria</taxon>
        <taxon>Pseudomonadati</taxon>
        <taxon>Pseudomonadota</taxon>
        <taxon>Gammaproteobacteria</taxon>
        <taxon>Oceanospirillales</taxon>
        <taxon>Halomonadaceae</taxon>
        <taxon>Salinicola</taxon>
    </lineage>
</organism>
<dbReference type="InterPro" id="IPR009057">
    <property type="entry name" value="Homeodomain-like_sf"/>
</dbReference>
<dbReference type="Pfam" id="PF00440">
    <property type="entry name" value="TetR_N"/>
    <property type="match status" value="1"/>
</dbReference>
<dbReference type="Proteomes" id="UP000646745">
    <property type="component" value="Unassembled WGS sequence"/>
</dbReference>
<evidence type="ECO:0000313" key="7">
    <source>
        <dbReference type="EMBL" id="GHB34603.1"/>
    </source>
</evidence>
<dbReference type="InterPro" id="IPR036271">
    <property type="entry name" value="Tet_transcr_reg_TetR-rel_C_sf"/>
</dbReference>
<evidence type="ECO:0000256" key="3">
    <source>
        <dbReference type="ARBA" id="ARBA00023125"/>
    </source>
</evidence>
<evidence type="ECO:0000256" key="5">
    <source>
        <dbReference type="PROSITE-ProRule" id="PRU00335"/>
    </source>
</evidence>
<dbReference type="PANTHER" id="PTHR30055">
    <property type="entry name" value="HTH-TYPE TRANSCRIPTIONAL REGULATOR RUTR"/>
    <property type="match status" value="1"/>
</dbReference>
<keyword evidence="1" id="KW-0678">Repressor</keyword>
<dbReference type="SUPFAM" id="SSF46689">
    <property type="entry name" value="Homeodomain-like"/>
    <property type="match status" value="1"/>
</dbReference>
<dbReference type="SUPFAM" id="SSF48498">
    <property type="entry name" value="Tetracyclin repressor-like, C-terminal domain"/>
    <property type="match status" value="1"/>
</dbReference>
<dbReference type="Gene3D" id="1.10.357.10">
    <property type="entry name" value="Tetracycline Repressor, domain 2"/>
    <property type="match status" value="1"/>
</dbReference>
<evidence type="ECO:0000256" key="2">
    <source>
        <dbReference type="ARBA" id="ARBA00023015"/>
    </source>
</evidence>
<dbReference type="InterPro" id="IPR050109">
    <property type="entry name" value="HTH-type_TetR-like_transc_reg"/>
</dbReference>
<evidence type="ECO:0000259" key="6">
    <source>
        <dbReference type="PROSITE" id="PS50977"/>
    </source>
</evidence>
<feature type="DNA-binding region" description="H-T-H motif" evidence="5">
    <location>
        <begin position="31"/>
        <end position="50"/>
    </location>
</feature>
<accession>A0ABQ3EDJ5</accession>
<dbReference type="PRINTS" id="PR00455">
    <property type="entry name" value="HTHTETR"/>
</dbReference>
<dbReference type="EMBL" id="BMZI01000011">
    <property type="protein sequence ID" value="GHB34603.1"/>
    <property type="molecule type" value="Genomic_DNA"/>
</dbReference>
<dbReference type="PANTHER" id="PTHR30055:SF234">
    <property type="entry name" value="HTH-TYPE TRANSCRIPTIONAL REGULATOR BETI"/>
    <property type="match status" value="1"/>
</dbReference>
<keyword evidence="2" id="KW-0805">Transcription regulation</keyword>
<dbReference type="PROSITE" id="PS50977">
    <property type="entry name" value="HTH_TETR_2"/>
    <property type="match status" value="1"/>
</dbReference>
<feature type="domain" description="HTH tetR-type" evidence="6">
    <location>
        <begin position="8"/>
        <end position="68"/>
    </location>
</feature>
<dbReference type="RefSeq" id="WP_189446251.1">
    <property type="nucleotide sequence ID" value="NZ_BMZI01000011.1"/>
</dbReference>
<keyword evidence="3 5" id="KW-0238">DNA-binding</keyword>
<dbReference type="InterPro" id="IPR001647">
    <property type="entry name" value="HTH_TetR"/>
</dbReference>
<dbReference type="Pfam" id="PF13977">
    <property type="entry name" value="TetR_C_6"/>
    <property type="match status" value="1"/>
</dbReference>
<comment type="caution">
    <text evidence="7">The sequence shown here is derived from an EMBL/GenBank/DDBJ whole genome shotgun (WGS) entry which is preliminary data.</text>
</comment>
<protein>
    <submittedName>
        <fullName evidence="7">TetR family transcriptional regulator</fullName>
    </submittedName>
</protein>
<dbReference type="InterPro" id="IPR039538">
    <property type="entry name" value="BetI_C"/>
</dbReference>
<reference evidence="8" key="1">
    <citation type="journal article" date="2019" name="Int. J. Syst. Evol. Microbiol.">
        <title>The Global Catalogue of Microorganisms (GCM) 10K type strain sequencing project: providing services to taxonomists for standard genome sequencing and annotation.</title>
        <authorList>
            <consortium name="The Broad Institute Genomics Platform"/>
            <consortium name="The Broad Institute Genome Sequencing Center for Infectious Disease"/>
            <person name="Wu L."/>
            <person name="Ma J."/>
        </authorList>
    </citation>
    <scope>NUCLEOTIDE SEQUENCE [LARGE SCALE GENOMIC DNA]</scope>
    <source>
        <strain evidence="8">KCTC 32998</strain>
    </source>
</reference>
<proteinExistence type="predicted"/>
<gene>
    <name evidence="7" type="ORF">GCM10009038_37190</name>
</gene>
<evidence type="ECO:0000313" key="8">
    <source>
        <dbReference type="Proteomes" id="UP000646745"/>
    </source>
</evidence>
<evidence type="ECO:0000256" key="4">
    <source>
        <dbReference type="ARBA" id="ARBA00023163"/>
    </source>
</evidence>
<evidence type="ECO:0000256" key="1">
    <source>
        <dbReference type="ARBA" id="ARBA00022491"/>
    </source>
</evidence>
<keyword evidence="8" id="KW-1185">Reference proteome</keyword>
<name>A0ABQ3EDJ5_9GAMM</name>